<reference evidence="1 2" key="1">
    <citation type="submission" date="2014-05" db="EMBL/GenBank/DDBJ databases">
        <title>ATOL: Assembling a taxonomically balanced genome-scale reconstruction of the evolutionary history of the Enterobacteriaceae.</title>
        <authorList>
            <person name="Plunkett G.III."/>
            <person name="Neeno-Eckwall E.C."/>
            <person name="Glasner J.D."/>
            <person name="Perna N.T."/>
        </authorList>
    </citation>
    <scope>NUCLEOTIDE SEQUENCE [LARGE SCALE GENOMIC DNA]</scope>
    <source>
        <strain evidence="1 2">ATCC 33301</strain>
    </source>
</reference>
<organism evidence="1 2">
    <name type="scientific">Tatumella ptyseos ATCC 33301</name>
    <dbReference type="NCBI Taxonomy" id="1005995"/>
    <lineage>
        <taxon>Bacteria</taxon>
        <taxon>Pseudomonadati</taxon>
        <taxon>Pseudomonadota</taxon>
        <taxon>Gammaproteobacteria</taxon>
        <taxon>Enterobacterales</taxon>
        <taxon>Erwiniaceae</taxon>
        <taxon>Tatumella</taxon>
    </lineage>
</organism>
<gene>
    <name evidence="1" type="ORF">GTPT_2232</name>
</gene>
<protein>
    <submittedName>
        <fullName evidence="1">Uncharacterized protein</fullName>
    </submittedName>
</protein>
<dbReference type="Proteomes" id="UP000028602">
    <property type="component" value="Unassembled WGS sequence"/>
</dbReference>
<sequence length="39" mass="4397">MPKSSITARQAEEYVAEQSDLELVLCSRNWPACSKRVTV</sequence>
<keyword evidence="2" id="KW-1185">Reference proteome</keyword>
<accession>A0A085JEN5</accession>
<name>A0A085JEN5_9GAMM</name>
<dbReference type="EMBL" id="JMPR01000035">
    <property type="protein sequence ID" value="KFD18931.1"/>
    <property type="molecule type" value="Genomic_DNA"/>
</dbReference>
<evidence type="ECO:0000313" key="1">
    <source>
        <dbReference type="EMBL" id="KFD18931.1"/>
    </source>
</evidence>
<comment type="caution">
    <text evidence="1">The sequence shown here is derived from an EMBL/GenBank/DDBJ whole genome shotgun (WGS) entry which is preliminary data.</text>
</comment>
<evidence type="ECO:0000313" key="2">
    <source>
        <dbReference type="Proteomes" id="UP000028602"/>
    </source>
</evidence>
<proteinExistence type="predicted"/>
<dbReference type="AlphaFoldDB" id="A0A085JEN5"/>